<name>A0A8D8Z8N0_9HEMI</name>
<reference evidence="3" key="1">
    <citation type="submission" date="2021-05" db="EMBL/GenBank/DDBJ databases">
        <authorList>
            <person name="Alioto T."/>
            <person name="Alioto T."/>
            <person name="Gomez Garrido J."/>
        </authorList>
    </citation>
    <scope>NUCLEOTIDE SEQUENCE</scope>
</reference>
<protein>
    <submittedName>
        <fullName evidence="3">Uncharacterized protein</fullName>
    </submittedName>
</protein>
<keyword evidence="2" id="KW-0812">Transmembrane</keyword>
<feature type="region of interest" description="Disordered" evidence="1">
    <location>
        <begin position="94"/>
        <end position="133"/>
    </location>
</feature>
<evidence type="ECO:0000313" key="3">
    <source>
        <dbReference type="EMBL" id="CAG6742449.1"/>
    </source>
</evidence>
<accession>A0A8D8Z8N0</accession>
<sequence length="157" mass="17800">MNDNFFPAPLSLTTNLYLISPSIYPPPLYLPPSISYYLPLFIPLISIYLPLSRIISLHFSPSSLMKLKDFRSKNFHIFLWFDFLSFFYSRRNNRGGVGEGGKGRSRAREEEGVGEGGRGEVEQGREEGAGKTQSCMISSFSSFVENFTINQKQKVRA</sequence>
<dbReference type="EMBL" id="HBUF01435632">
    <property type="protein sequence ID" value="CAG6742449.1"/>
    <property type="molecule type" value="Transcribed_RNA"/>
</dbReference>
<proteinExistence type="predicted"/>
<keyword evidence="2" id="KW-0472">Membrane</keyword>
<keyword evidence="2" id="KW-1133">Transmembrane helix</keyword>
<feature type="compositionally biased region" description="Basic and acidic residues" evidence="1">
    <location>
        <begin position="106"/>
        <end position="129"/>
    </location>
</feature>
<dbReference type="AlphaFoldDB" id="A0A8D8Z8N0"/>
<evidence type="ECO:0000256" key="1">
    <source>
        <dbReference type="SAM" id="MobiDB-lite"/>
    </source>
</evidence>
<evidence type="ECO:0000256" key="2">
    <source>
        <dbReference type="SAM" id="Phobius"/>
    </source>
</evidence>
<organism evidence="3">
    <name type="scientific">Cacopsylla melanoneura</name>
    <dbReference type="NCBI Taxonomy" id="428564"/>
    <lineage>
        <taxon>Eukaryota</taxon>
        <taxon>Metazoa</taxon>
        <taxon>Ecdysozoa</taxon>
        <taxon>Arthropoda</taxon>
        <taxon>Hexapoda</taxon>
        <taxon>Insecta</taxon>
        <taxon>Pterygota</taxon>
        <taxon>Neoptera</taxon>
        <taxon>Paraneoptera</taxon>
        <taxon>Hemiptera</taxon>
        <taxon>Sternorrhyncha</taxon>
        <taxon>Psylloidea</taxon>
        <taxon>Psyllidae</taxon>
        <taxon>Psyllinae</taxon>
        <taxon>Cacopsylla</taxon>
    </lineage>
</organism>
<feature type="transmembrane region" description="Helical" evidence="2">
    <location>
        <begin position="34"/>
        <end position="51"/>
    </location>
</feature>